<dbReference type="SMART" id="SM00347">
    <property type="entry name" value="HTH_MARR"/>
    <property type="match status" value="1"/>
</dbReference>
<dbReference type="GO" id="GO:0003677">
    <property type="term" value="F:DNA binding"/>
    <property type="evidence" value="ECO:0007669"/>
    <property type="project" value="UniProtKB-KW"/>
</dbReference>
<dbReference type="InterPro" id="IPR036388">
    <property type="entry name" value="WH-like_DNA-bd_sf"/>
</dbReference>
<dbReference type="InterPro" id="IPR036390">
    <property type="entry name" value="WH_DNA-bd_sf"/>
</dbReference>
<dbReference type="RefSeq" id="WP_093083057.1">
    <property type="nucleotide sequence ID" value="NZ_FNBE01000007.1"/>
</dbReference>
<proteinExistence type="predicted"/>
<evidence type="ECO:0000313" key="2">
    <source>
        <dbReference type="EMBL" id="SDF84062.1"/>
    </source>
</evidence>
<dbReference type="PANTHER" id="PTHR33164:SF95">
    <property type="entry name" value="TRANSCRIPTIONAL REGULATOR"/>
    <property type="match status" value="1"/>
</dbReference>
<dbReference type="EMBL" id="FNBE01000007">
    <property type="protein sequence ID" value="SDF84062.1"/>
    <property type="molecule type" value="Genomic_DNA"/>
</dbReference>
<dbReference type="SUPFAM" id="SSF46785">
    <property type="entry name" value="Winged helix' DNA-binding domain"/>
    <property type="match status" value="1"/>
</dbReference>
<dbReference type="PROSITE" id="PS50995">
    <property type="entry name" value="HTH_MARR_2"/>
    <property type="match status" value="1"/>
</dbReference>
<dbReference type="Proteomes" id="UP000198967">
    <property type="component" value="Unassembled WGS sequence"/>
</dbReference>
<evidence type="ECO:0000313" key="3">
    <source>
        <dbReference type="Proteomes" id="UP000198967"/>
    </source>
</evidence>
<sequence>MEGAERLHALPSRLLGLAALQADRIVGEALAGTGARKWHYAVLATLVDDGPAGQARLAERSGIYRSDLVGVLAELGAAGHVDRVPDPTDRRRNVVSATAAGVRRLAELDGLVQAAQERLLAPLDRAQRAQLVNLLRALTGASTSPGERG</sequence>
<keyword evidence="3" id="KW-1185">Reference proteome</keyword>
<dbReference type="InterPro" id="IPR000835">
    <property type="entry name" value="HTH_MarR-typ"/>
</dbReference>
<dbReference type="Gene3D" id="1.10.10.10">
    <property type="entry name" value="Winged helix-like DNA-binding domain superfamily/Winged helix DNA-binding domain"/>
    <property type="match status" value="1"/>
</dbReference>
<dbReference type="STRING" id="366584.SAMN05216377_10780"/>
<dbReference type="InterPro" id="IPR039422">
    <property type="entry name" value="MarR/SlyA-like"/>
</dbReference>
<dbReference type="OrthoDB" id="4826718at2"/>
<feature type="domain" description="HTH marR-type" evidence="1">
    <location>
        <begin position="8"/>
        <end position="140"/>
    </location>
</feature>
<dbReference type="AlphaFoldDB" id="A0A1G7PCN7"/>
<organism evidence="2 3">
    <name type="scientific">Pseudonocardia oroxyli</name>
    <dbReference type="NCBI Taxonomy" id="366584"/>
    <lineage>
        <taxon>Bacteria</taxon>
        <taxon>Bacillati</taxon>
        <taxon>Actinomycetota</taxon>
        <taxon>Actinomycetes</taxon>
        <taxon>Pseudonocardiales</taxon>
        <taxon>Pseudonocardiaceae</taxon>
        <taxon>Pseudonocardia</taxon>
    </lineage>
</organism>
<dbReference type="Pfam" id="PF12802">
    <property type="entry name" value="MarR_2"/>
    <property type="match status" value="1"/>
</dbReference>
<protein>
    <submittedName>
        <fullName evidence="2">DNA-binding transcriptional regulator, MarR family</fullName>
    </submittedName>
</protein>
<dbReference type="GO" id="GO:0006950">
    <property type="term" value="P:response to stress"/>
    <property type="evidence" value="ECO:0007669"/>
    <property type="project" value="TreeGrafter"/>
</dbReference>
<dbReference type="GO" id="GO:0003700">
    <property type="term" value="F:DNA-binding transcription factor activity"/>
    <property type="evidence" value="ECO:0007669"/>
    <property type="project" value="InterPro"/>
</dbReference>
<evidence type="ECO:0000259" key="1">
    <source>
        <dbReference type="PROSITE" id="PS50995"/>
    </source>
</evidence>
<accession>A0A1G7PCN7</accession>
<name>A0A1G7PCN7_PSEOR</name>
<reference evidence="2 3" key="1">
    <citation type="submission" date="2016-10" db="EMBL/GenBank/DDBJ databases">
        <authorList>
            <person name="de Groot N.N."/>
        </authorList>
    </citation>
    <scope>NUCLEOTIDE SEQUENCE [LARGE SCALE GENOMIC DNA]</scope>
    <source>
        <strain evidence="2 3">CGMCC 4.3143</strain>
    </source>
</reference>
<dbReference type="PANTHER" id="PTHR33164">
    <property type="entry name" value="TRANSCRIPTIONAL REGULATOR, MARR FAMILY"/>
    <property type="match status" value="1"/>
</dbReference>
<keyword evidence="2" id="KW-0238">DNA-binding</keyword>
<gene>
    <name evidence="2" type="ORF">SAMN05216377_10780</name>
</gene>